<dbReference type="GeneID" id="115463347"/>
<dbReference type="AlphaFoldDB" id="A0A6P7XAV8"/>
<sequence length="167" mass="18440">MKVQSEAVKPVFLPNNEKEDEEPALSLYNAAVGLPYSSRNQKTTSDLAKGKEDDLDLLSNFIMLRSKQIALKSQTKVIEESPYLEPPKTNTPVPKADNLVACDSTHNVKTDKEAKRDNIVIEISATGKPNEKEIILFKHAALVHLLVTVRDLLLMCSLDAAVDIVNS</sequence>
<name>A0A6P7XAV8_9AMPH</name>
<dbReference type="RefSeq" id="XP_030049623.1">
    <property type="nucleotide sequence ID" value="XM_030193763.1"/>
</dbReference>
<accession>A0A6P7XAV8</accession>
<evidence type="ECO:0000256" key="1">
    <source>
        <dbReference type="SAM" id="MobiDB-lite"/>
    </source>
</evidence>
<feature type="region of interest" description="Disordered" evidence="1">
    <location>
        <begin position="1"/>
        <end position="22"/>
    </location>
</feature>
<evidence type="ECO:0000313" key="3">
    <source>
        <dbReference type="RefSeq" id="XP_030049623.1"/>
    </source>
</evidence>
<protein>
    <submittedName>
        <fullName evidence="3">Protein shortage in chiasmata 1 ortholog</fullName>
    </submittedName>
</protein>
<dbReference type="GO" id="GO:0000712">
    <property type="term" value="P:resolution of meiotic recombination intermediates"/>
    <property type="evidence" value="ECO:0007669"/>
    <property type="project" value="InterPro"/>
</dbReference>
<reference evidence="3" key="1">
    <citation type="submission" date="2025-08" db="UniProtKB">
        <authorList>
            <consortium name="RefSeq"/>
        </authorList>
    </citation>
    <scope>IDENTIFICATION</scope>
</reference>
<dbReference type="Proteomes" id="UP000515156">
    <property type="component" value="Chromosome 2"/>
</dbReference>
<dbReference type="InParanoid" id="A0A6P7XAV8"/>
<dbReference type="CTD" id="158401"/>
<dbReference type="KEGG" id="muo:115463347"/>
<dbReference type="InterPro" id="IPR039991">
    <property type="entry name" value="SHOC1"/>
</dbReference>
<dbReference type="GO" id="GO:0000794">
    <property type="term" value="C:condensed nuclear chromosome"/>
    <property type="evidence" value="ECO:0007669"/>
    <property type="project" value="InterPro"/>
</dbReference>
<dbReference type="PANTHER" id="PTHR35668">
    <property type="entry name" value="PROTEIN SHORTAGE IN CHIASMATA 1 ORTHOLOG"/>
    <property type="match status" value="1"/>
</dbReference>
<dbReference type="OrthoDB" id="9909657at2759"/>
<keyword evidence="2" id="KW-1185">Reference proteome</keyword>
<dbReference type="PANTHER" id="PTHR35668:SF1">
    <property type="entry name" value="PROTEIN SHORTAGE IN CHIASMATA 1 ORTHOLOG"/>
    <property type="match status" value="1"/>
</dbReference>
<proteinExistence type="predicted"/>
<evidence type="ECO:0000313" key="2">
    <source>
        <dbReference type="Proteomes" id="UP000515156"/>
    </source>
</evidence>
<organism evidence="2 3">
    <name type="scientific">Microcaecilia unicolor</name>
    <dbReference type="NCBI Taxonomy" id="1415580"/>
    <lineage>
        <taxon>Eukaryota</taxon>
        <taxon>Metazoa</taxon>
        <taxon>Chordata</taxon>
        <taxon>Craniata</taxon>
        <taxon>Vertebrata</taxon>
        <taxon>Euteleostomi</taxon>
        <taxon>Amphibia</taxon>
        <taxon>Gymnophiona</taxon>
        <taxon>Siphonopidae</taxon>
        <taxon>Microcaecilia</taxon>
    </lineage>
</organism>
<dbReference type="GO" id="GO:0003697">
    <property type="term" value="F:single-stranded DNA binding"/>
    <property type="evidence" value="ECO:0007669"/>
    <property type="project" value="TreeGrafter"/>
</dbReference>
<gene>
    <name evidence="3" type="primary">SHOC1</name>
</gene>
<dbReference type="Pfam" id="PF17825">
    <property type="entry name" value="DUF5587"/>
    <property type="match status" value="1"/>
</dbReference>
<dbReference type="GO" id="GO:0016887">
    <property type="term" value="F:ATP hydrolysis activity"/>
    <property type="evidence" value="ECO:0007669"/>
    <property type="project" value="InterPro"/>
</dbReference>